<dbReference type="EMBL" id="LAZR01002529">
    <property type="protein sequence ID" value="KKN28848.1"/>
    <property type="molecule type" value="Genomic_DNA"/>
</dbReference>
<dbReference type="AlphaFoldDB" id="A0A0F9SHM5"/>
<organism evidence="1">
    <name type="scientific">marine sediment metagenome</name>
    <dbReference type="NCBI Taxonomy" id="412755"/>
    <lineage>
        <taxon>unclassified sequences</taxon>
        <taxon>metagenomes</taxon>
        <taxon>ecological metagenomes</taxon>
    </lineage>
</organism>
<comment type="caution">
    <text evidence="1">The sequence shown here is derived from an EMBL/GenBank/DDBJ whole genome shotgun (WGS) entry which is preliminary data.</text>
</comment>
<gene>
    <name evidence="1" type="ORF">LCGC14_0849880</name>
</gene>
<accession>A0A0F9SHM5</accession>
<protein>
    <submittedName>
        <fullName evidence="1">Uncharacterized protein</fullName>
    </submittedName>
</protein>
<proteinExistence type="predicted"/>
<evidence type="ECO:0000313" key="1">
    <source>
        <dbReference type="EMBL" id="KKN28848.1"/>
    </source>
</evidence>
<reference evidence="1" key="1">
    <citation type="journal article" date="2015" name="Nature">
        <title>Complex archaea that bridge the gap between prokaryotes and eukaryotes.</title>
        <authorList>
            <person name="Spang A."/>
            <person name="Saw J.H."/>
            <person name="Jorgensen S.L."/>
            <person name="Zaremba-Niedzwiedzka K."/>
            <person name="Martijn J."/>
            <person name="Lind A.E."/>
            <person name="van Eijk R."/>
            <person name="Schleper C."/>
            <person name="Guy L."/>
            <person name="Ettema T.J."/>
        </authorList>
    </citation>
    <scope>NUCLEOTIDE SEQUENCE</scope>
</reference>
<sequence>MVSERLRFYRYPWGWPHYPHKDGACHGGYLSKKGGFIKSDRAYHVPSSISGSRYNNIVYCEECCYENGWLW</sequence>
<name>A0A0F9SHM5_9ZZZZ</name>